<proteinExistence type="predicted"/>
<dbReference type="Pfam" id="PF01469">
    <property type="entry name" value="Pentapeptide_2"/>
    <property type="match status" value="1"/>
</dbReference>
<evidence type="ECO:0000259" key="2">
    <source>
        <dbReference type="Pfam" id="PF24703"/>
    </source>
</evidence>
<dbReference type="EMBL" id="BK015927">
    <property type="protein sequence ID" value="DAF85557.1"/>
    <property type="molecule type" value="Genomic_DNA"/>
</dbReference>
<feature type="region of interest" description="Disordered" evidence="1">
    <location>
        <begin position="107"/>
        <end position="136"/>
    </location>
</feature>
<sequence length="281" mass="32347">MKGYKVFNSDWTCRGYQYEIGKTYEIAESPKCCKVGFHFCEKLVDCFNYYSFDPNNKVAEIEAIGEIHFDDTNSKCCTNKIVILKELKWSEVLDMCNSGKGNSGNRNSGNYNSGNYNSGNRNSGNRNSGNYNSGNRNSGYYNSGNYNSGHYNSGYYNSGYYNSGDYNSGHCNTNSPKVRMFNHETEFNFTDKSIVRFNEILFNCPQSYKYSDFIDKSKMSEEEIMEHPECETIGGYNKTIIVEADKQKWWDEDVSDDDKEFIKSLPYFDADIFYECVGVRV</sequence>
<name>A0A8S5TTM8_9CAUD</name>
<evidence type="ECO:0000313" key="3">
    <source>
        <dbReference type="EMBL" id="DAF85557.1"/>
    </source>
</evidence>
<accession>A0A8S5TTM8</accession>
<feature type="domain" description="DUF7666" evidence="2">
    <location>
        <begin position="1"/>
        <end position="94"/>
    </location>
</feature>
<dbReference type="InterPro" id="IPR002989">
    <property type="entry name" value="Mycobac_pentapep"/>
</dbReference>
<dbReference type="Pfam" id="PF24703">
    <property type="entry name" value="DUF7666"/>
    <property type="match status" value="1"/>
</dbReference>
<reference evidence="3" key="1">
    <citation type="journal article" date="2021" name="Proc. Natl. Acad. Sci. U.S.A.">
        <title>A Catalog of Tens of Thousands of Viruses from Human Metagenomes Reveals Hidden Associations with Chronic Diseases.</title>
        <authorList>
            <person name="Tisza M.J."/>
            <person name="Buck C.B."/>
        </authorList>
    </citation>
    <scope>NUCLEOTIDE SEQUENCE</scope>
    <source>
        <strain evidence="3">Ct5jB2</strain>
    </source>
</reference>
<organism evidence="3">
    <name type="scientific">Siphoviridae sp. ct5jB2</name>
    <dbReference type="NCBI Taxonomy" id="2825337"/>
    <lineage>
        <taxon>Viruses</taxon>
        <taxon>Duplodnaviria</taxon>
        <taxon>Heunggongvirae</taxon>
        <taxon>Uroviricota</taxon>
        <taxon>Caudoviricetes</taxon>
    </lineage>
</organism>
<protein>
    <recommendedName>
        <fullName evidence="2">DUF7666 domain-containing protein</fullName>
    </recommendedName>
</protein>
<dbReference type="InterPro" id="IPR056083">
    <property type="entry name" value="DUF7666"/>
</dbReference>
<evidence type="ECO:0000256" key="1">
    <source>
        <dbReference type="SAM" id="MobiDB-lite"/>
    </source>
</evidence>